<dbReference type="PROSITE" id="PS00107">
    <property type="entry name" value="PROTEIN_KINASE_ATP"/>
    <property type="match status" value="1"/>
</dbReference>
<dbReference type="SUPFAM" id="SSF56112">
    <property type="entry name" value="Protein kinase-like (PK-like)"/>
    <property type="match status" value="1"/>
</dbReference>
<evidence type="ECO:0000313" key="9">
    <source>
        <dbReference type="EMBL" id="CEL08682.1"/>
    </source>
</evidence>
<dbReference type="PANTHER" id="PTHR45646:SF11">
    <property type="entry name" value="SERINE_THREONINE-PROTEIN KINASE DOA"/>
    <property type="match status" value="1"/>
</dbReference>
<evidence type="ECO:0000256" key="7">
    <source>
        <dbReference type="SAM" id="MobiDB-lite"/>
    </source>
</evidence>
<dbReference type="InterPro" id="IPR000719">
    <property type="entry name" value="Prot_kinase_dom"/>
</dbReference>
<dbReference type="Gene3D" id="1.10.510.10">
    <property type="entry name" value="Transferase(Phosphotransferase) domain 1"/>
    <property type="match status" value="1"/>
</dbReference>
<proteinExistence type="predicted"/>
<dbReference type="GO" id="GO:0043484">
    <property type="term" value="P:regulation of RNA splicing"/>
    <property type="evidence" value="ECO:0007669"/>
    <property type="project" value="TreeGrafter"/>
</dbReference>
<dbReference type="Gene3D" id="3.30.200.20">
    <property type="entry name" value="Phosphorylase Kinase, domain 1"/>
    <property type="match status" value="1"/>
</dbReference>
<dbReference type="InterPro" id="IPR017441">
    <property type="entry name" value="Protein_kinase_ATP_BS"/>
</dbReference>
<keyword evidence="1" id="KW-0723">Serine/threonine-protein kinase</keyword>
<dbReference type="InterPro" id="IPR051175">
    <property type="entry name" value="CLK_kinases"/>
</dbReference>
<evidence type="ECO:0000313" key="10">
    <source>
        <dbReference type="Proteomes" id="UP000054771"/>
    </source>
</evidence>
<feature type="domain" description="Protein kinase" evidence="8">
    <location>
        <begin position="63"/>
        <end position="434"/>
    </location>
</feature>
<evidence type="ECO:0000256" key="1">
    <source>
        <dbReference type="ARBA" id="ARBA00022527"/>
    </source>
</evidence>
<dbReference type="OMA" id="IPCSEME"/>
<feature type="binding site" evidence="6">
    <location>
        <position position="92"/>
    </location>
    <ligand>
        <name>ATP</name>
        <dbReference type="ChEBI" id="CHEBI:30616"/>
    </ligand>
</feature>
<keyword evidence="4" id="KW-0418">Kinase</keyword>
<feature type="region of interest" description="Disordered" evidence="7">
    <location>
        <begin position="1"/>
        <end position="28"/>
    </location>
</feature>
<sequence>MGSRSSRETTSSSGSGQTRTRTLSTSSSAKSLLPARIIEPLEYYSKRRFHPVHLHDTFQETRYSIIRKLGYGSFSTVWLARDNRLDRYIALKIGQAESEPTGEIGIYERLASSKLVSHPGREQYLPLLDHFRVTGPNGVHQALVYEPMGASVAEVKDTLFPDSPFPLWTAKSIMWQTLLGLDYMLENAIVHGDVQPRNLLFTLEDLGSRSVAELQQDKDIPLTPVSKAEIDGVKLPKYIVPADSLMRYLDISRPFKVKVSDLGGSFLTTNPPHTPAPPFSLRAPETLFERSVTSAQDMWSFGCLIFEFITGIALFDLCDISVFELIDDLHFVDMYNVLGFPSDERLRDRQWPGWRNYFTASGERINHHPRSRDRDIDGNGSPVVLTLEELLDDLVGESFSSDELETTKDLLRGLLEFDPAKRFRTKQAMMHKWFEGMRV</sequence>
<dbReference type="AlphaFoldDB" id="A0A0U5CEY7"/>
<keyword evidence="5 6" id="KW-0067">ATP-binding</keyword>
<keyword evidence="10" id="KW-1185">Reference proteome</keyword>
<organism evidence="9 10">
    <name type="scientific">Aspergillus calidoustus</name>
    <dbReference type="NCBI Taxonomy" id="454130"/>
    <lineage>
        <taxon>Eukaryota</taxon>
        <taxon>Fungi</taxon>
        <taxon>Dikarya</taxon>
        <taxon>Ascomycota</taxon>
        <taxon>Pezizomycotina</taxon>
        <taxon>Eurotiomycetes</taxon>
        <taxon>Eurotiomycetidae</taxon>
        <taxon>Eurotiales</taxon>
        <taxon>Aspergillaceae</taxon>
        <taxon>Aspergillus</taxon>
        <taxon>Aspergillus subgen. Nidulantes</taxon>
    </lineage>
</organism>
<protein>
    <recommendedName>
        <fullName evidence="8">Protein kinase domain-containing protein</fullName>
    </recommendedName>
</protein>
<dbReference type="SMART" id="SM00220">
    <property type="entry name" value="S_TKc"/>
    <property type="match status" value="1"/>
</dbReference>
<accession>A0A0U5CEY7</accession>
<keyword evidence="2" id="KW-0808">Transferase</keyword>
<dbReference type="PROSITE" id="PS50011">
    <property type="entry name" value="PROTEIN_KINASE_DOM"/>
    <property type="match status" value="1"/>
</dbReference>
<dbReference type="GO" id="GO:0005634">
    <property type="term" value="C:nucleus"/>
    <property type="evidence" value="ECO:0007669"/>
    <property type="project" value="TreeGrafter"/>
</dbReference>
<dbReference type="STRING" id="454130.A0A0U5CEY7"/>
<dbReference type="InterPro" id="IPR011009">
    <property type="entry name" value="Kinase-like_dom_sf"/>
</dbReference>
<evidence type="ECO:0000256" key="6">
    <source>
        <dbReference type="PROSITE-ProRule" id="PRU10141"/>
    </source>
</evidence>
<evidence type="ECO:0000256" key="4">
    <source>
        <dbReference type="ARBA" id="ARBA00022777"/>
    </source>
</evidence>
<reference evidence="10" key="1">
    <citation type="journal article" date="2016" name="Genome Announc.">
        <title>Draft genome sequences of fungus Aspergillus calidoustus.</title>
        <authorList>
            <person name="Horn F."/>
            <person name="Linde J."/>
            <person name="Mattern D.J."/>
            <person name="Walther G."/>
            <person name="Guthke R."/>
            <person name="Scherlach K."/>
            <person name="Martin K."/>
            <person name="Brakhage A.A."/>
            <person name="Petzke L."/>
            <person name="Valiante V."/>
        </authorList>
    </citation>
    <scope>NUCLEOTIDE SEQUENCE [LARGE SCALE GENOMIC DNA]</scope>
    <source>
        <strain evidence="10">SF006504</strain>
    </source>
</reference>
<dbReference type="EMBL" id="CDMC01000012">
    <property type="protein sequence ID" value="CEL08682.1"/>
    <property type="molecule type" value="Genomic_DNA"/>
</dbReference>
<keyword evidence="3 6" id="KW-0547">Nucleotide-binding</keyword>
<gene>
    <name evidence="9" type="ORF">ASPCAL11827</name>
</gene>
<dbReference type="GO" id="GO:0004674">
    <property type="term" value="F:protein serine/threonine kinase activity"/>
    <property type="evidence" value="ECO:0007669"/>
    <property type="project" value="UniProtKB-KW"/>
</dbReference>
<evidence type="ECO:0000256" key="5">
    <source>
        <dbReference type="ARBA" id="ARBA00022840"/>
    </source>
</evidence>
<dbReference type="GO" id="GO:0005524">
    <property type="term" value="F:ATP binding"/>
    <property type="evidence" value="ECO:0007669"/>
    <property type="project" value="UniProtKB-UniRule"/>
</dbReference>
<evidence type="ECO:0000256" key="2">
    <source>
        <dbReference type="ARBA" id="ARBA00022679"/>
    </source>
</evidence>
<dbReference type="Proteomes" id="UP000054771">
    <property type="component" value="Unassembled WGS sequence"/>
</dbReference>
<evidence type="ECO:0000256" key="3">
    <source>
        <dbReference type="ARBA" id="ARBA00022741"/>
    </source>
</evidence>
<name>A0A0U5CEY7_ASPCI</name>
<dbReference type="Pfam" id="PF00069">
    <property type="entry name" value="Pkinase"/>
    <property type="match status" value="2"/>
</dbReference>
<dbReference type="PANTHER" id="PTHR45646">
    <property type="entry name" value="SERINE/THREONINE-PROTEIN KINASE DOA-RELATED"/>
    <property type="match status" value="1"/>
</dbReference>
<evidence type="ECO:0000259" key="8">
    <source>
        <dbReference type="PROSITE" id="PS50011"/>
    </source>
</evidence>
<dbReference type="OrthoDB" id="5979581at2759"/>